<dbReference type="Proteomes" id="UP000805193">
    <property type="component" value="Unassembled WGS sequence"/>
</dbReference>
<sequence>MKDLPGKFKTIPGVDDVIYSDDITIWCKYGSDGQVEERHEAAASITAEYARNRGLRCWTEKSELLVMRNPREGLVTHISVKMDGREVSKPALGHDDPGVVPQRDSGIDSPGQPAYAALAWERRSAGLDMDSDSSGMKAPIKDGVISSLFPACEIPCCSFYDLAKEQLQLFPDNVVLADSTVSLTGPQVLARMQRYAAGFQANGVLVGHRVCVHLKNTVENFLAMFGCILAGATVILAKISLTERELHYQMSDGDATHVVTDSEFASKFLNAAKILQLK</sequence>
<protein>
    <submittedName>
        <fullName evidence="1">Uncharacterized protein</fullName>
    </submittedName>
</protein>
<accession>A0AC60Q6H0</accession>
<reference evidence="1 2" key="1">
    <citation type="journal article" date="2020" name="Cell">
        <title>Large-Scale Comparative Analyses of Tick Genomes Elucidate Their Genetic Diversity and Vector Capacities.</title>
        <authorList>
            <consortium name="Tick Genome and Microbiome Consortium (TIGMIC)"/>
            <person name="Jia N."/>
            <person name="Wang J."/>
            <person name="Shi W."/>
            <person name="Du L."/>
            <person name="Sun Y."/>
            <person name="Zhan W."/>
            <person name="Jiang J.F."/>
            <person name="Wang Q."/>
            <person name="Zhang B."/>
            <person name="Ji P."/>
            <person name="Bell-Sakyi L."/>
            <person name="Cui X.M."/>
            <person name="Yuan T.T."/>
            <person name="Jiang B.G."/>
            <person name="Yang W.F."/>
            <person name="Lam T.T."/>
            <person name="Chang Q.C."/>
            <person name="Ding S.J."/>
            <person name="Wang X.J."/>
            <person name="Zhu J.G."/>
            <person name="Ruan X.D."/>
            <person name="Zhao L."/>
            <person name="Wei J.T."/>
            <person name="Ye R.Z."/>
            <person name="Que T.C."/>
            <person name="Du C.H."/>
            <person name="Zhou Y.H."/>
            <person name="Cheng J.X."/>
            <person name="Dai P.F."/>
            <person name="Guo W.B."/>
            <person name="Han X.H."/>
            <person name="Huang E.J."/>
            <person name="Li L.F."/>
            <person name="Wei W."/>
            <person name="Gao Y.C."/>
            <person name="Liu J.Z."/>
            <person name="Shao H.Z."/>
            <person name="Wang X."/>
            <person name="Wang C.C."/>
            <person name="Yang T.C."/>
            <person name="Huo Q.B."/>
            <person name="Li W."/>
            <person name="Chen H.Y."/>
            <person name="Chen S.E."/>
            <person name="Zhou L.G."/>
            <person name="Ni X.B."/>
            <person name="Tian J.H."/>
            <person name="Sheng Y."/>
            <person name="Liu T."/>
            <person name="Pan Y.S."/>
            <person name="Xia L.Y."/>
            <person name="Li J."/>
            <person name="Zhao F."/>
            <person name="Cao W.C."/>
        </authorList>
    </citation>
    <scope>NUCLEOTIDE SEQUENCE [LARGE SCALE GENOMIC DNA]</scope>
    <source>
        <strain evidence="1">Iper-2018</strain>
    </source>
</reference>
<organism evidence="1 2">
    <name type="scientific">Ixodes persulcatus</name>
    <name type="common">Taiga tick</name>
    <dbReference type="NCBI Taxonomy" id="34615"/>
    <lineage>
        <taxon>Eukaryota</taxon>
        <taxon>Metazoa</taxon>
        <taxon>Ecdysozoa</taxon>
        <taxon>Arthropoda</taxon>
        <taxon>Chelicerata</taxon>
        <taxon>Arachnida</taxon>
        <taxon>Acari</taxon>
        <taxon>Parasitiformes</taxon>
        <taxon>Ixodida</taxon>
        <taxon>Ixodoidea</taxon>
        <taxon>Ixodidae</taxon>
        <taxon>Ixodinae</taxon>
        <taxon>Ixodes</taxon>
    </lineage>
</organism>
<feature type="non-terminal residue" evidence="1">
    <location>
        <position position="278"/>
    </location>
</feature>
<keyword evidence="2" id="KW-1185">Reference proteome</keyword>
<proteinExistence type="predicted"/>
<gene>
    <name evidence="1" type="ORF">HPB47_023633</name>
</gene>
<evidence type="ECO:0000313" key="1">
    <source>
        <dbReference type="EMBL" id="KAG0429444.1"/>
    </source>
</evidence>
<dbReference type="EMBL" id="JABSTQ010009412">
    <property type="protein sequence ID" value="KAG0429444.1"/>
    <property type="molecule type" value="Genomic_DNA"/>
</dbReference>
<comment type="caution">
    <text evidence="1">The sequence shown here is derived from an EMBL/GenBank/DDBJ whole genome shotgun (WGS) entry which is preliminary data.</text>
</comment>
<name>A0AC60Q6H0_IXOPE</name>
<evidence type="ECO:0000313" key="2">
    <source>
        <dbReference type="Proteomes" id="UP000805193"/>
    </source>
</evidence>